<dbReference type="UniPathway" id="UPA00109">
    <property type="reaction ID" value="UER00185"/>
</dbReference>
<keyword evidence="10" id="KW-0963">Cytoplasm</keyword>
<evidence type="ECO:0000256" key="1">
    <source>
        <dbReference type="ARBA" id="ARBA00000642"/>
    </source>
</evidence>
<keyword evidence="9 10" id="KW-0324">Glycolysis</keyword>
<dbReference type="InterPro" id="IPR001576">
    <property type="entry name" value="Phosphoglycerate_kinase"/>
</dbReference>
<dbReference type="HAMAP" id="MF_00145">
    <property type="entry name" value="Phosphoglyc_kinase"/>
    <property type="match status" value="1"/>
</dbReference>
<evidence type="ECO:0000256" key="7">
    <source>
        <dbReference type="ARBA" id="ARBA00022777"/>
    </source>
</evidence>
<name>A0A2J8B0W6_9FIRM</name>
<feature type="binding site" evidence="10">
    <location>
        <begin position="24"/>
        <end position="26"/>
    </location>
    <ligand>
        <name>substrate</name>
    </ligand>
</feature>
<reference evidence="14" key="1">
    <citation type="submission" date="2017-04" db="EMBL/GenBank/DDBJ databases">
        <authorList>
            <person name="Bumgarner R.E."/>
            <person name="Fredricks D.N."/>
            <person name="Srinivasan S."/>
        </authorList>
    </citation>
    <scope>NUCLEOTIDE SEQUENCE [LARGE SCALE GENOMIC DNA]</scope>
    <source>
        <strain evidence="14">KA00405</strain>
    </source>
</reference>
<evidence type="ECO:0000256" key="12">
    <source>
        <dbReference type="RuleBase" id="RU000532"/>
    </source>
</evidence>
<dbReference type="EC" id="2.7.2.3" evidence="3 10"/>
<dbReference type="Pfam" id="PF00162">
    <property type="entry name" value="PGK"/>
    <property type="match status" value="1"/>
</dbReference>
<keyword evidence="8 10" id="KW-0067">ATP-binding</keyword>
<protein>
    <recommendedName>
        <fullName evidence="4 10">Phosphoglycerate kinase</fullName>
        <ecNumber evidence="3 10">2.7.2.3</ecNumber>
    </recommendedName>
</protein>
<comment type="subunit">
    <text evidence="10">Monomer.</text>
</comment>
<dbReference type="PROSITE" id="PS00111">
    <property type="entry name" value="PGLYCERATE_KINASE"/>
    <property type="match status" value="1"/>
</dbReference>
<evidence type="ECO:0000256" key="5">
    <source>
        <dbReference type="ARBA" id="ARBA00022679"/>
    </source>
</evidence>
<dbReference type="GO" id="GO:0005524">
    <property type="term" value="F:ATP binding"/>
    <property type="evidence" value="ECO:0007669"/>
    <property type="project" value="UniProtKB-KW"/>
</dbReference>
<dbReference type="SUPFAM" id="SSF53748">
    <property type="entry name" value="Phosphoglycerate kinase"/>
    <property type="match status" value="1"/>
</dbReference>
<evidence type="ECO:0000256" key="6">
    <source>
        <dbReference type="ARBA" id="ARBA00022741"/>
    </source>
</evidence>
<feature type="binding site" evidence="10">
    <location>
        <position position="41"/>
    </location>
    <ligand>
        <name>substrate</name>
    </ligand>
</feature>
<evidence type="ECO:0000256" key="8">
    <source>
        <dbReference type="ARBA" id="ARBA00022840"/>
    </source>
</evidence>
<dbReference type="Proteomes" id="UP000236394">
    <property type="component" value="Unassembled WGS sequence"/>
</dbReference>
<dbReference type="GO" id="GO:0004618">
    <property type="term" value="F:phosphoglycerate kinase activity"/>
    <property type="evidence" value="ECO:0007669"/>
    <property type="project" value="UniProtKB-UniRule"/>
</dbReference>
<dbReference type="GO" id="GO:0006094">
    <property type="term" value="P:gluconeogenesis"/>
    <property type="evidence" value="ECO:0007669"/>
    <property type="project" value="TreeGrafter"/>
</dbReference>
<dbReference type="InterPro" id="IPR036043">
    <property type="entry name" value="Phosphoglycerate_kinase_sf"/>
</dbReference>
<comment type="caution">
    <text evidence="10">Lacks conserved residue(s) required for the propagation of feature annotation.</text>
</comment>
<dbReference type="InterPro" id="IPR015911">
    <property type="entry name" value="Phosphoglycerate_kinase_CS"/>
</dbReference>
<evidence type="ECO:0000256" key="9">
    <source>
        <dbReference type="ARBA" id="ARBA00023152"/>
    </source>
</evidence>
<feature type="binding site" evidence="10">
    <location>
        <position position="168"/>
    </location>
    <ligand>
        <name>substrate</name>
    </ligand>
</feature>
<dbReference type="InterPro" id="IPR015824">
    <property type="entry name" value="Phosphoglycerate_kinase_N"/>
</dbReference>
<comment type="similarity">
    <text evidence="10 12">Belongs to the phosphoglycerate kinase family.</text>
</comment>
<dbReference type="PANTHER" id="PTHR11406:SF23">
    <property type="entry name" value="PHOSPHOGLYCERATE KINASE 1, CHLOROPLASTIC-RELATED"/>
    <property type="match status" value="1"/>
</dbReference>
<proteinExistence type="inferred from homology"/>
<comment type="catalytic activity">
    <reaction evidence="1 10 12">
        <text>(2R)-3-phosphoglycerate + ATP = (2R)-3-phospho-glyceroyl phosphate + ADP</text>
        <dbReference type="Rhea" id="RHEA:14801"/>
        <dbReference type="ChEBI" id="CHEBI:30616"/>
        <dbReference type="ChEBI" id="CHEBI:57604"/>
        <dbReference type="ChEBI" id="CHEBI:58272"/>
        <dbReference type="ChEBI" id="CHEBI:456216"/>
        <dbReference type="EC" id="2.7.2.3"/>
    </reaction>
</comment>
<dbReference type="GO" id="GO:0005829">
    <property type="term" value="C:cytosol"/>
    <property type="evidence" value="ECO:0007669"/>
    <property type="project" value="TreeGrafter"/>
</dbReference>
<keyword evidence="5 10" id="KW-0808">Transferase</keyword>
<comment type="pathway">
    <text evidence="2 10">Carbohydrate degradation; glycolysis; pyruvate from D-glyceraldehyde 3-phosphate: step 2/5.</text>
</comment>
<dbReference type="EMBL" id="NBZD01000003">
    <property type="protein sequence ID" value="PNH18396.1"/>
    <property type="molecule type" value="Genomic_DNA"/>
</dbReference>
<dbReference type="PIRSF" id="PIRSF000724">
    <property type="entry name" value="Pgk"/>
    <property type="match status" value="1"/>
</dbReference>
<dbReference type="PANTHER" id="PTHR11406">
    <property type="entry name" value="PHOSPHOGLYCERATE KINASE"/>
    <property type="match status" value="1"/>
</dbReference>
<comment type="subcellular location">
    <subcellularLocation>
        <location evidence="10">Cytoplasm</location>
    </subcellularLocation>
</comment>
<keyword evidence="7 10" id="KW-0418">Kinase</keyword>
<organism evidence="13 14">
    <name type="scientific">Mageeibacillus indolicus</name>
    <dbReference type="NCBI Taxonomy" id="884684"/>
    <lineage>
        <taxon>Bacteria</taxon>
        <taxon>Bacillati</taxon>
        <taxon>Bacillota</taxon>
        <taxon>Clostridia</taxon>
        <taxon>Eubacteriales</taxon>
        <taxon>Oscillospiraceae</taxon>
        <taxon>Mageeibacillus</taxon>
    </lineage>
</organism>
<gene>
    <name evidence="10" type="primary">pgk</name>
    <name evidence="13" type="ORF">B7R76_06030</name>
</gene>
<feature type="binding site" evidence="10 11">
    <location>
        <position position="343"/>
    </location>
    <ligand>
        <name>ATP</name>
        <dbReference type="ChEBI" id="CHEBI:30616"/>
    </ligand>
</feature>
<feature type="binding site" evidence="10">
    <location>
        <position position="122"/>
    </location>
    <ligand>
        <name>substrate</name>
    </ligand>
</feature>
<accession>A0A2J8B0W6</accession>
<evidence type="ECO:0000256" key="4">
    <source>
        <dbReference type="ARBA" id="ARBA00016471"/>
    </source>
</evidence>
<evidence type="ECO:0000256" key="10">
    <source>
        <dbReference type="HAMAP-Rule" id="MF_00145"/>
    </source>
</evidence>
<dbReference type="GO" id="GO:0043531">
    <property type="term" value="F:ADP binding"/>
    <property type="evidence" value="ECO:0007669"/>
    <property type="project" value="TreeGrafter"/>
</dbReference>
<keyword evidence="6 10" id="KW-0547">Nucleotide-binding</keyword>
<dbReference type="AlphaFoldDB" id="A0A2J8B0W6"/>
<dbReference type="Gene3D" id="3.40.50.1260">
    <property type="entry name" value="Phosphoglycerate kinase, N-terminal domain"/>
    <property type="match status" value="2"/>
</dbReference>
<feature type="binding site" evidence="10 11">
    <location>
        <begin position="369"/>
        <end position="372"/>
    </location>
    <ligand>
        <name>ATP</name>
        <dbReference type="ChEBI" id="CHEBI:30616"/>
    </ligand>
</feature>
<evidence type="ECO:0000256" key="2">
    <source>
        <dbReference type="ARBA" id="ARBA00004838"/>
    </source>
</evidence>
<evidence type="ECO:0000256" key="11">
    <source>
        <dbReference type="PIRSR" id="PIRSR000724-2"/>
    </source>
</evidence>
<evidence type="ECO:0000313" key="13">
    <source>
        <dbReference type="EMBL" id="PNH18396.1"/>
    </source>
</evidence>
<evidence type="ECO:0000256" key="3">
    <source>
        <dbReference type="ARBA" id="ARBA00013061"/>
    </source>
</evidence>
<dbReference type="GO" id="GO:0006096">
    <property type="term" value="P:glycolytic process"/>
    <property type="evidence" value="ECO:0007669"/>
    <property type="project" value="UniProtKB-UniRule"/>
</dbReference>
<dbReference type="PRINTS" id="PR00477">
    <property type="entry name" value="PHGLYCKINASE"/>
</dbReference>
<comment type="caution">
    <text evidence="13">The sequence shown here is derived from an EMBL/GenBank/DDBJ whole genome shotgun (WGS) entry which is preliminary data.</text>
</comment>
<sequence>MMEVNIISYKDIDYRGKKVLLRLDINSPLDPTTKKITDRTRLIKSCPTLVHLLRQGAKVAILAHQGDTLDYQNLIELSEHAAILSELTGYPIKYIDDVCGPAAIAAVQALLPGEAVLLGNVRYLTEEISTFETVVKLSPAEQTKTWIVRKLAPLFDCYVNDAFSAAHRNSPSMCAFQELLPTAAGELLFAEYEALSKVLKAPARPATFVLGGAKISDAFGMMEQVLSNGTADVILTSGVTGVVFLLAKGVKVGKKYEEWLRDRKLLDFVEPARNYLTQYGEHIKLPLDLAYEVDGKRCEIAVADLPLDDGMFLDIGENTVAAYKEFIDKAGTLFINGPAGVYENELFAYGTRELWRAIAAAPGYSVVGGGDSVQAAGKFIDLNDISYVCTAGGAMVRFMTGKKLPLIVAMEKAAIRERG</sequence>
<feature type="binding site" evidence="10">
    <location>
        <begin position="64"/>
        <end position="67"/>
    </location>
    <ligand>
        <name>substrate</name>
    </ligand>
</feature>
<evidence type="ECO:0000313" key="14">
    <source>
        <dbReference type="Proteomes" id="UP000236394"/>
    </source>
</evidence>